<evidence type="ECO:0000256" key="1">
    <source>
        <dbReference type="SAM" id="Phobius"/>
    </source>
</evidence>
<keyword evidence="1" id="KW-1133">Transmembrane helix</keyword>
<gene>
    <name evidence="2" type="ORF">Aargi30884_01670</name>
</gene>
<organism evidence="2 3">
    <name type="scientific">Amedibacterium intestinale</name>
    <dbReference type="NCBI Taxonomy" id="2583452"/>
    <lineage>
        <taxon>Bacteria</taxon>
        <taxon>Bacillati</taxon>
        <taxon>Bacillota</taxon>
        <taxon>Erysipelotrichia</taxon>
        <taxon>Erysipelotrichales</taxon>
        <taxon>Erysipelotrichaceae</taxon>
        <taxon>Amedibacterium</taxon>
    </lineage>
</organism>
<sequence>MNEMMMEIISNVLDALAIIVGFVTIFIVNMLERKREKAMLRKELKDKQLLDDWSNCSEIVKIIANDFSFFMEKTRLIVSDKELVVKSSTTYKIEILKMQHDLNEKLLKFHELIERIEFSNNSDYNIFQDFYSYTFNEVNNRYKQVMICIDKIVSKENDIIDIKEFSGDSKLLGLAIKTATENYRTQLNKND</sequence>
<accession>A0A6N4TFP9</accession>
<feature type="transmembrane region" description="Helical" evidence="1">
    <location>
        <begin position="12"/>
        <end position="31"/>
    </location>
</feature>
<evidence type="ECO:0000313" key="3">
    <source>
        <dbReference type="Proteomes" id="UP000464754"/>
    </source>
</evidence>
<reference evidence="3" key="1">
    <citation type="submission" date="2019-05" db="EMBL/GenBank/DDBJ databases">
        <title>Complete genome sequencing of Absiella argi strain JCM 30884.</title>
        <authorList>
            <person name="Sakamoto M."/>
            <person name="Murakami T."/>
            <person name="Mori H."/>
        </authorList>
    </citation>
    <scope>NUCLEOTIDE SEQUENCE [LARGE SCALE GENOMIC DNA]</scope>
    <source>
        <strain evidence="3">JCM 30884</strain>
    </source>
</reference>
<evidence type="ECO:0000313" key="2">
    <source>
        <dbReference type="EMBL" id="BBK21264.1"/>
    </source>
</evidence>
<dbReference type="AlphaFoldDB" id="A0A6N4TFP9"/>
<dbReference type="KEGG" id="aarg:Aargi30884_01670"/>
<keyword evidence="1" id="KW-0472">Membrane</keyword>
<keyword evidence="1" id="KW-0812">Transmembrane</keyword>
<proteinExistence type="predicted"/>
<protein>
    <submittedName>
        <fullName evidence="2">Uncharacterized protein</fullName>
    </submittedName>
</protein>
<dbReference type="EMBL" id="AP019695">
    <property type="protein sequence ID" value="BBK21264.1"/>
    <property type="molecule type" value="Genomic_DNA"/>
</dbReference>
<keyword evidence="3" id="KW-1185">Reference proteome</keyword>
<dbReference type="Proteomes" id="UP000464754">
    <property type="component" value="Chromosome"/>
</dbReference>
<name>A0A6N4TFP9_9FIRM</name>
<dbReference type="RefSeq" id="WP_118276908.1">
    <property type="nucleotide sequence ID" value="NZ_AP019695.1"/>
</dbReference>